<organism evidence="2 3">
    <name type="scientific">Salinicoccus sesuvii</name>
    <dbReference type="NCBI Taxonomy" id="868281"/>
    <lineage>
        <taxon>Bacteria</taxon>
        <taxon>Bacillati</taxon>
        <taxon>Bacillota</taxon>
        <taxon>Bacilli</taxon>
        <taxon>Bacillales</taxon>
        <taxon>Staphylococcaceae</taxon>
        <taxon>Salinicoccus</taxon>
    </lineage>
</organism>
<dbReference type="InterPro" id="IPR056944">
    <property type="entry name" value="Tubby_C-like"/>
</dbReference>
<evidence type="ECO:0000313" key="3">
    <source>
        <dbReference type="Proteomes" id="UP001595637"/>
    </source>
</evidence>
<dbReference type="Proteomes" id="UP001595637">
    <property type="component" value="Unassembled WGS sequence"/>
</dbReference>
<sequence>MQLHYITPFVLNSAGTIQVYKENEIPYAHLKLYYRSRFQKILSEIDRNFYNNVQIESALCRFNIQQRPLRETFWRKQYDVLYNDEWIGRIEGHATVTQAVLQLCYNDKTYIMKNPILGSSTVLKNEREEELAHFRRVRDGVRKIDYIQVFETNDLEKELVICVYYLFTLLFSRSIR</sequence>
<proteinExistence type="predicted"/>
<comment type="caution">
    <text evidence="2">The sequence shown here is derived from an EMBL/GenBank/DDBJ whole genome shotgun (WGS) entry which is preliminary data.</text>
</comment>
<gene>
    <name evidence="2" type="ORF">ACFOEO_09160</name>
</gene>
<evidence type="ECO:0000259" key="1">
    <source>
        <dbReference type="Pfam" id="PF23728"/>
    </source>
</evidence>
<protein>
    <recommendedName>
        <fullName evidence="1">Tubby C-terminal domain-containing protein</fullName>
    </recommendedName>
</protein>
<evidence type="ECO:0000313" key="2">
    <source>
        <dbReference type="EMBL" id="MFC3388736.1"/>
    </source>
</evidence>
<keyword evidence="3" id="KW-1185">Reference proteome</keyword>
<dbReference type="Pfam" id="PF23728">
    <property type="entry name" value="Tubby_C_like"/>
    <property type="match status" value="1"/>
</dbReference>
<dbReference type="RefSeq" id="WP_380654658.1">
    <property type="nucleotide sequence ID" value="NZ_JBHRVQ010000001.1"/>
</dbReference>
<name>A0ABV7N583_9STAP</name>
<accession>A0ABV7N583</accession>
<dbReference type="EMBL" id="JBHRVQ010000001">
    <property type="protein sequence ID" value="MFC3388736.1"/>
    <property type="molecule type" value="Genomic_DNA"/>
</dbReference>
<feature type="domain" description="Tubby C-terminal" evidence="1">
    <location>
        <begin position="4"/>
        <end position="169"/>
    </location>
</feature>
<reference evidence="3" key="1">
    <citation type="journal article" date="2019" name="Int. J. Syst. Evol. Microbiol.">
        <title>The Global Catalogue of Microorganisms (GCM) 10K type strain sequencing project: providing services to taxonomists for standard genome sequencing and annotation.</title>
        <authorList>
            <consortium name="The Broad Institute Genomics Platform"/>
            <consortium name="The Broad Institute Genome Sequencing Center for Infectious Disease"/>
            <person name="Wu L."/>
            <person name="Ma J."/>
        </authorList>
    </citation>
    <scope>NUCLEOTIDE SEQUENCE [LARGE SCALE GENOMIC DNA]</scope>
    <source>
        <strain evidence="3">CCM 7756</strain>
    </source>
</reference>